<dbReference type="GO" id="GO:0000917">
    <property type="term" value="P:division septum assembly"/>
    <property type="evidence" value="ECO:0007669"/>
    <property type="project" value="UniProtKB-KW"/>
</dbReference>
<dbReference type="GO" id="GO:0046872">
    <property type="term" value="F:metal ion binding"/>
    <property type="evidence" value="ECO:0007669"/>
    <property type="project" value="UniProtKB-KW"/>
</dbReference>
<keyword evidence="3 10" id="KW-0132">Cell division</keyword>
<evidence type="ECO:0000256" key="9">
    <source>
        <dbReference type="ARBA" id="ARBA00023306"/>
    </source>
</evidence>
<keyword evidence="7 10" id="KW-0342">GTP-binding</keyword>
<evidence type="ECO:0000256" key="1">
    <source>
        <dbReference type="ARBA" id="ARBA00001946"/>
    </source>
</evidence>
<dbReference type="GO" id="GO:0005829">
    <property type="term" value="C:cytosol"/>
    <property type="evidence" value="ECO:0007669"/>
    <property type="project" value="TreeGrafter"/>
</dbReference>
<accession>A0A1G7WQA0</accession>
<dbReference type="CDD" id="cd01876">
    <property type="entry name" value="YihA_EngB"/>
    <property type="match status" value="1"/>
</dbReference>
<keyword evidence="8 10" id="KW-0717">Septation</keyword>
<feature type="domain" description="EngB-type G" evidence="11">
    <location>
        <begin position="43"/>
        <end position="218"/>
    </location>
</feature>
<dbReference type="EMBL" id="FNCV01000002">
    <property type="protein sequence ID" value="SDG74083.1"/>
    <property type="molecule type" value="Genomic_DNA"/>
</dbReference>
<comment type="cofactor">
    <cofactor evidence="1">
        <name>Mg(2+)</name>
        <dbReference type="ChEBI" id="CHEBI:18420"/>
    </cofactor>
</comment>
<comment type="similarity">
    <text evidence="2 10">Belongs to the TRAFAC class TrmE-Era-EngA-EngB-Septin-like GTPase superfamily. EngB GTPase family.</text>
</comment>
<dbReference type="PANTHER" id="PTHR11649:SF13">
    <property type="entry name" value="ENGB-TYPE G DOMAIN-CONTAINING PROTEIN"/>
    <property type="match status" value="1"/>
</dbReference>
<keyword evidence="13" id="KW-1185">Reference proteome</keyword>
<keyword evidence="4" id="KW-0479">Metal-binding</keyword>
<dbReference type="NCBIfam" id="TIGR03598">
    <property type="entry name" value="GTPase_YsxC"/>
    <property type="match status" value="1"/>
</dbReference>
<dbReference type="PROSITE" id="PS51706">
    <property type="entry name" value="G_ENGB"/>
    <property type="match status" value="1"/>
</dbReference>
<dbReference type="Pfam" id="PF01926">
    <property type="entry name" value="MMR_HSR1"/>
    <property type="match status" value="1"/>
</dbReference>
<evidence type="ECO:0000256" key="10">
    <source>
        <dbReference type="HAMAP-Rule" id="MF_00321"/>
    </source>
</evidence>
<sequence length="219" mass="23297">MNEAEPSPDEDAAARLEVGRRLFAAPCTFVRGATKNADLPPAGPPEVAFIGRSNVGKSSLINALTGHNGLARTSVTPGRTQQINFFDLAGRLTLVDLPGYGYAKAPKKLVESWNGLIRNYLKGRAPLRRTLVLIDARHGLKDSDHAMMDLLDKAAVNYQAVLTKADKIGPTSLATRLKDTAQQLARHPAAHPEIAATSAEKGTGIAELRATLATLASEA</sequence>
<dbReference type="InterPro" id="IPR006073">
    <property type="entry name" value="GTP-bd"/>
</dbReference>
<reference evidence="13" key="1">
    <citation type="submission" date="2016-10" db="EMBL/GenBank/DDBJ databases">
        <authorList>
            <person name="Varghese N."/>
            <person name="Submissions S."/>
        </authorList>
    </citation>
    <scope>NUCLEOTIDE SEQUENCE [LARGE SCALE GENOMIC DNA]</scope>
    <source>
        <strain evidence="13">930I</strain>
    </source>
</reference>
<evidence type="ECO:0000256" key="4">
    <source>
        <dbReference type="ARBA" id="ARBA00022723"/>
    </source>
</evidence>
<gene>
    <name evidence="10" type="primary">engB</name>
    <name evidence="12" type="ORF">SAMN05421742_102284</name>
</gene>
<evidence type="ECO:0000259" key="11">
    <source>
        <dbReference type="PROSITE" id="PS51706"/>
    </source>
</evidence>
<evidence type="ECO:0000313" key="12">
    <source>
        <dbReference type="EMBL" id="SDG74083.1"/>
    </source>
</evidence>
<evidence type="ECO:0000256" key="2">
    <source>
        <dbReference type="ARBA" id="ARBA00009638"/>
    </source>
</evidence>
<comment type="function">
    <text evidence="10">Necessary for normal cell division and for the maintenance of normal septation.</text>
</comment>
<keyword evidence="9 10" id="KW-0131">Cell cycle</keyword>
<evidence type="ECO:0000256" key="5">
    <source>
        <dbReference type="ARBA" id="ARBA00022741"/>
    </source>
</evidence>
<dbReference type="SUPFAM" id="SSF52540">
    <property type="entry name" value="P-loop containing nucleoside triphosphate hydrolases"/>
    <property type="match status" value="1"/>
</dbReference>
<dbReference type="Gene3D" id="3.40.50.300">
    <property type="entry name" value="P-loop containing nucleotide triphosphate hydrolases"/>
    <property type="match status" value="1"/>
</dbReference>
<proteinExistence type="inferred from homology"/>
<evidence type="ECO:0000256" key="3">
    <source>
        <dbReference type="ARBA" id="ARBA00022618"/>
    </source>
</evidence>
<dbReference type="Proteomes" id="UP000217076">
    <property type="component" value="Unassembled WGS sequence"/>
</dbReference>
<keyword evidence="5 10" id="KW-0547">Nucleotide-binding</keyword>
<evidence type="ECO:0000313" key="13">
    <source>
        <dbReference type="Proteomes" id="UP000217076"/>
    </source>
</evidence>
<keyword evidence="6" id="KW-0460">Magnesium</keyword>
<evidence type="ECO:0000256" key="6">
    <source>
        <dbReference type="ARBA" id="ARBA00022842"/>
    </source>
</evidence>
<dbReference type="PANTHER" id="PTHR11649">
    <property type="entry name" value="MSS1/TRME-RELATED GTP-BINDING PROTEIN"/>
    <property type="match status" value="1"/>
</dbReference>
<dbReference type="STRING" id="83401.SAMN05421742_102284"/>
<dbReference type="InterPro" id="IPR030393">
    <property type="entry name" value="G_ENGB_dom"/>
</dbReference>
<evidence type="ECO:0000256" key="8">
    <source>
        <dbReference type="ARBA" id="ARBA00023210"/>
    </source>
</evidence>
<dbReference type="GO" id="GO:0005525">
    <property type="term" value="F:GTP binding"/>
    <property type="evidence" value="ECO:0007669"/>
    <property type="project" value="UniProtKB-UniRule"/>
</dbReference>
<dbReference type="OrthoDB" id="9804921at2"/>
<dbReference type="AlphaFoldDB" id="A0A1G7WQA0"/>
<dbReference type="InterPro" id="IPR027417">
    <property type="entry name" value="P-loop_NTPase"/>
</dbReference>
<dbReference type="RefSeq" id="WP_092616063.1">
    <property type="nucleotide sequence ID" value="NZ_FNCV01000002.1"/>
</dbReference>
<dbReference type="HAMAP" id="MF_00321">
    <property type="entry name" value="GTPase_EngB"/>
    <property type="match status" value="1"/>
</dbReference>
<name>A0A1G7WQA0_9PROT</name>
<protein>
    <recommendedName>
        <fullName evidence="10">Probable GTP-binding protein EngB</fullName>
    </recommendedName>
</protein>
<dbReference type="InterPro" id="IPR019987">
    <property type="entry name" value="GTP-bd_ribosome_bio_YsxC"/>
</dbReference>
<evidence type="ECO:0000256" key="7">
    <source>
        <dbReference type="ARBA" id="ARBA00023134"/>
    </source>
</evidence>
<organism evidence="12 13">
    <name type="scientific">Roseospirillum parvum</name>
    <dbReference type="NCBI Taxonomy" id="83401"/>
    <lineage>
        <taxon>Bacteria</taxon>
        <taxon>Pseudomonadati</taxon>
        <taxon>Pseudomonadota</taxon>
        <taxon>Alphaproteobacteria</taxon>
        <taxon>Rhodospirillales</taxon>
        <taxon>Rhodospirillaceae</taxon>
        <taxon>Roseospirillum</taxon>
    </lineage>
</organism>